<dbReference type="KEGG" id="srn:A4G23_03717"/>
<evidence type="ECO:0000313" key="1">
    <source>
        <dbReference type="EMBL" id="AOT60842.1"/>
    </source>
</evidence>
<dbReference type="InterPro" id="IPR013324">
    <property type="entry name" value="RNA_pol_sigma_r3/r4-like"/>
</dbReference>
<sequence length="165" mass="17701">MALPAARTEVDAPVTCHAPPRPALAAADLGYSAFAERNRPRYTRYAEARLAADARAASVVGATLTYARKNWTWLLSQPSPAADVWEELRFQVRCGCEETVPRDADMAVLYDRLPEASADSVVLCRHLGLRVGEAAELMGLEPPAVKAGLGIARRALPHLADGVPG</sequence>
<gene>
    <name evidence="1" type="ORF">A4G23_03717</name>
</gene>
<dbReference type="EMBL" id="CP017316">
    <property type="protein sequence ID" value="AOT60842.1"/>
    <property type="molecule type" value="Genomic_DNA"/>
</dbReference>
<evidence type="ECO:0000313" key="2">
    <source>
        <dbReference type="Proteomes" id="UP000095349"/>
    </source>
</evidence>
<protein>
    <submittedName>
        <fullName evidence="1">Uncharacterized protein</fullName>
    </submittedName>
</protein>
<dbReference type="InterPro" id="IPR036388">
    <property type="entry name" value="WH-like_DNA-bd_sf"/>
</dbReference>
<reference evidence="1 2" key="1">
    <citation type="submission" date="2016-09" db="EMBL/GenBank/DDBJ databases">
        <title>Streptomyces rubrolavendulae MJM4426 Genome sequencing and assembly.</title>
        <authorList>
            <person name="Kim J.-G."/>
        </authorList>
    </citation>
    <scope>NUCLEOTIDE SEQUENCE [LARGE SCALE GENOMIC DNA]</scope>
    <source>
        <strain evidence="1 2">MJM4426</strain>
    </source>
</reference>
<dbReference type="Gene3D" id="1.10.10.10">
    <property type="entry name" value="Winged helix-like DNA-binding domain superfamily/Winged helix DNA-binding domain"/>
    <property type="match status" value="1"/>
</dbReference>
<accession>A0A1D8G5W1</accession>
<dbReference type="SUPFAM" id="SSF88659">
    <property type="entry name" value="Sigma3 and sigma4 domains of RNA polymerase sigma factors"/>
    <property type="match status" value="1"/>
</dbReference>
<organism evidence="1 2">
    <name type="scientific">Streptomyces rubrolavendulae</name>
    <dbReference type="NCBI Taxonomy" id="285473"/>
    <lineage>
        <taxon>Bacteria</taxon>
        <taxon>Bacillati</taxon>
        <taxon>Actinomycetota</taxon>
        <taxon>Actinomycetes</taxon>
        <taxon>Kitasatosporales</taxon>
        <taxon>Streptomycetaceae</taxon>
        <taxon>Streptomyces</taxon>
    </lineage>
</organism>
<dbReference type="AlphaFoldDB" id="A0A1D8G5W1"/>
<name>A0A1D8G5W1_9ACTN</name>
<keyword evidence="2" id="KW-1185">Reference proteome</keyword>
<dbReference type="OrthoDB" id="4218114at2"/>
<dbReference type="GeneID" id="33066869"/>
<dbReference type="PATRIC" id="fig|285473.5.peg.3894"/>
<dbReference type="RefSeq" id="WP_069977863.1">
    <property type="nucleotide sequence ID" value="NZ_CP017316.1"/>
</dbReference>
<proteinExistence type="predicted"/>
<dbReference type="Proteomes" id="UP000095349">
    <property type="component" value="Chromosome"/>
</dbReference>